<keyword evidence="3" id="KW-1185">Reference proteome</keyword>
<organism evidence="2 3">
    <name type="scientific">Reticulibacter mediterranei</name>
    <dbReference type="NCBI Taxonomy" id="2778369"/>
    <lineage>
        <taxon>Bacteria</taxon>
        <taxon>Bacillati</taxon>
        <taxon>Chloroflexota</taxon>
        <taxon>Ktedonobacteria</taxon>
        <taxon>Ktedonobacterales</taxon>
        <taxon>Reticulibacteraceae</taxon>
        <taxon>Reticulibacter</taxon>
    </lineage>
</organism>
<evidence type="ECO:0000259" key="1">
    <source>
        <dbReference type="Pfam" id="PF09084"/>
    </source>
</evidence>
<comment type="caution">
    <text evidence="2">The sequence shown here is derived from an EMBL/GenBank/DDBJ whole genome shotgun (WGS) entry which is preliminary data.</text>
</comment>
<evidence type="ECO:0000313" key="2">
    <source>
        <dbReference type="EMBL" id="GHO91001.1"/>
    </source>
</evidence>
<protein>
    <submittedName>
        <fullName evidence="2">Sulfonate ABC transporter substrate-binding protein</fullName>
    </submittedName>
</protein>
<dbReference type="Proteomes" id="UP000597444">
    <property type="component" value="Unassembled WGS sequence"/>
</dbReference>
<dbReference type="Pfam" id="PF09084">
    <property type="entry name" value="NMT1"/>
    <property type="match status" value="1"/>
</dbReference>
<gene>
    <name evidence="2" type="ORF">KSF_010490</name>
</gene>
<feature type="domain" description="SsuA/THI5-like" evidence="1">
    <location>
        <begin position="60"/>
        <end position="269"/>
    </location>
</feature>
<dbReference type="PROSITE" id="PS51257">
    <property type="entry name" value="PROKAR_LIPOPROTEIN"/>
    <property type="match status" value="1"/>
</dbReference>
<dbReference type="AlphaFoldDB" id="A0A8J3IAT2"/>
<proteinExistence type="predicted"/>
<dbReference type="Gene3D" id="3.40.190.10">
    <property type="entry name" value="Periplasmic binding protein-like II"/>
    <property type="match status" value="2"/>
</dbReference>
<dbReference type="InterPro" id="IPR027939">
    <property type="entry name" value="NMT1/THI5"/>
</dbReference>
<dbReference type="GO" id="GO:0009228">
    <property type="term" value="P:thiamine biosynthetic process"/>
    <property type="evidence" value="ECO:0007669"/>
    <property type="project" value="InterPro"/>
</dbReference>
<dbReference type="RefSeq" id="WP_220201928.1">
    <property type="nucleotide sequence ID" value="NZ_BNJK01000001.1"/>
</dbReference>
<evidence type="ECO:0000313" key="3">
    <source>
        <dbReference type="Proteomes" id="UP000597444"/>
    </source>
</evidence>
<sequence length="340" mass="36210">MTIRHRAFIIFSLLSLLGIVGLLLAACGGATTSGGSTSSTPAPAGTKKISIGLGYVPDIQFSPFYVAKTKGYYSAAGLDVTFNHGVVPDLVGSMIAGKSNFVFASGDELLVARDKHLKAIDVATIFQKYPVSLIVPADSPVKTLADLKGHSIGVPGPYGATYTGLLALLYKANLSLSDVKVQSIGFTQVAALMSHRVDAVMGYSNNEPLRLESNGFKVRTFAVSEYQPLISNGIVTTEETYHNQPEVVRSFVQATLKGLKDVIADPAGAVETSKAYIPGMSNTTETLAILKATIPLWQSSKQLGYNDSATWQSMEQFMTSEKLIAPVSDLTQAYTNQTVV</sequence>
<dbReference type="InterPro" id="IPR015168">
    <property type="entry name" value="SsuA/THI5"/>
</dbReference>
<dbReference type="PANTHER" id="PTHR31528">
    <property type="entry name" value="4-AMINO-5-HYDROXYMETHYL-2-METHYLPYRIMIDINE PHOSPHATE SYNTHASE THI11-RELATED"/>
    <property type="match status" value="1"/>
</dbReference>
<dbReference type="PANTHER" id="PTHR31528:SF15">
    <property type="entry name" value="RIBOFLAVIN-BINDING PROTEIN RIBY"/>
    <property type="match status" value="1"/>
</dbReference>
<dbReference type="SUPFAM" id="SSF53850">
    <property type="entry name" value="Periplasmic binding protein-like II"/>
    <property type="match status" value="1"/>
</dbReference>
<reference evidence="2" key="1">
    <citation type="submission" date="2020-10" db="EMBL/GenBank/DDBJ databases">
        <title>Taxonomic study of unclassified bacteria belonging to the class Ktedonobacteria.</title>
        <authorList>
            <person name="Yabe S."/>
            <person name="Wang C.M."/>
            <person name="Zheng Y."/>
            <person name="Sakai Y."/>
            <person name="Cavaletti L."/>
            <person name="Monciardini P."/>
            <person name="Donadio S."/>
        </authorList>
    </citation>
    <scope>NUCLEOTIDE SEQUENCE</scope>
    <source>
        <strain evidence="2">ID150040</strain>
    </source>
</reference>
<dbReference type="EMBL" id="BNJK01000001">
    <property type="protein sequence ID" value="GHO91001.1"/>
    <property type="molecule type" value="Genomic_DNA"/>
</dbReference>
<name>A0A8J3IAT2_9CHLR</name>
<accession>A0A8J3IAT2</accession>